<accession>A0A445BIW5</accession>
<proteinExistence type="predicted"/>
<evidence type="ECO:0008006" key="4">
    <source>
        <dbReference type="Google" id="ProtNLM"/>
    </source>
</evidence>
<dbReference type="SUPFAM" id="SSF51430">
    <property type="entry name" value="NAD(P)-linked oxidoreductase"/>
    <property type="match status" value="1"/>
</dbReference>
<dbReference type="PANTHER" id="PTHR11732">
    <property type="entry name" value="ALDO/KETO REDUCTASE"/>
    <property type="match status" value="1"/>
</dbReference>
<feature type="region of interest" description="Disordered" evidence="1">
    <location>
        <begin position="163"/>
        <end position="193"/>
    </location>
</feature>
<sequence>MICFPFDIEGTWEAMEECQRLGLAKFIGVEMSSSWQQGKLKEFCKQKGIHLAAWSPLGSYTKSWGLQNLALLNLEGCFVTAVCLDTLAGVERLCDNSLWPQLLQILFGECLFWQKLYQKEGKRRNCICSVQCKQIKEEVDEQILSSFSHTSAYVSYSEKVKASSSSSAVPLPPPPPPPSMSSDEDEDDTEDYS</sequence>
<name>A0A445BIW5_ARAHY</name>
<dbReference type="Gene3D" id="3.20.20.100">
    <property type="entry name" value="NADP-dependent oxidoreductase domain"/>
    <property type="match status" value="1"/>
</dbReference>
<dbReference type="EMBL" id="SDMP01000009">
    <property type="protein sequence ID" value="RYR38604.1"/>
    <property type="molecule type" value="Genomic_DNA"/>
</dbReference>
<evidence type="ECO:0000313" key="3">
    <source>
        <dbReference type="Proteomes" id="UP000289738"/>
    </source>
</evidence>
<dbReference type="AlphaFoldDB" id="A0A445BIW5"/>
<feature type="compositionally biased region" description="Acidic residues" evidence="1">
    <location>
        <begin position="182"/>
        <end position="193"/>
    </location>
</feature>
<protein>
    <recommendedName>
        <fullName evidence="4">NADP-dependent oxidoreductase domain-containing protein</fullName>
    </recommendedName>
</protein>
<dbReference type="STRING" id="3818.A0A445BIW5"/>
<dbReference type="InterPro" id="IPR036812">
    <property type="entry name" value="NAD(P)_OxRdtase_dom_sf"/>
</dbReference>
<organism evidence="2 3">
    <name type="scientific">Arachis hypogaea</name>
    <name type="common">Peanut</name>
    <dbReference type="NCBI Taxonomy" id="3818"/>
    <lineage>
        <taxon>Eukaryota</taxon>
        <taxon>Viridiplantae</taxon>
        <taxon>Streptophyta</taxon>
        <taxon>Embryophyta</taxon>
        <taxon>Tracheophyta</taxon>
        <taxon>Spermatophyta</taxon>
        <taxon>Magnoliopsida</taxon>
        <taxon>eudicotyledons</taxon>
        <taxon>Gunneridae</taxon>
        <taxon>Pentapetalae</taxon>
        <taxon>rosids</taxon>
        <taxon>fabids</taxon>
        <taxon>Fabales</taxon>
        <taxon>Fabaceae</taxon>
        <taxon>Papilionoideae</taxon>
        <taxon>50 kb inversion clade</taxon>
        <taxon>dalbergioids sensu lato</taxon>
        <taxon>Dalbergieae</taxon>
        <taxon>Pterocarpus clade</taxon>
        <taxon>Arachis</taxon>
    </lineage>
</organism>
<gene>
    <name evidence="2" type="ORF">Ahy_A09g043675</name>
</gene>
<comment type="caution">
    <text evidence="2">The sequence shown here is derived from an EMBL/GenBank/DDBJ whole genome shotgun (WGS) entry which is preliminary data.</text>
</comment>
<evidence type="ECO:0000313" key="2">
    <source>
        <dbReference type="EMBL" id="RYR38604.1"/>
    </source>
</evidence>
<dbReference type="Proteomes" id="UP000289738">
    <property type="component" value="Chromosome A09"/>
</dbReference>
<feature type="compositionally biased region" description="Pro residues" evidence="1">
    <location>
        <begin position="170"/>
        <end position="179"/>
    </location>
</feature>
<keyword evidence="3" id="KW-1185">Reference proteome</keyword>
<dbReference type="GO" id="GO:0016491">
    <property type="term" value="F:oxidoreductase activity"/>
    <property type="evidence" value="ECO:0007669"/>
    <property type="project" value="InterPro"/>
</dbReference>
<dbReference type="InterPro" id="IPR020471">
    <property type="entry name" value="AKR"/>
</dbReference>
<reference evidence="2 3" key="1">
    <citation type="submission" date="2019-01" db="EMBL/GenBank/DDBJ databases">
        <title>Sequencing of cultivated peanut Arachis hypogaea provides insights into genome evolution and oil improvement.</title>
        <authorList>
            <person name="Chen X."/>
        </authorList>
    </citation>
    <scope>NUCLEOTIDE SEQUENCE [LARGE SCALE GENOMIC DNA]</scope>
    <source>
        <strain evidence="3">cv. Fuhuasheng</strain>
        <tissue evidence="2">Leaves</tissue>
    </source>
</reference>
<evidence type="ECO:0000256" key="1">
    <source>
        <dbReference type="SAM" id="MobiDB-lite"/>
    </source>
</evidence>